<name>A0A9P6QVC4_9FUNG</name>
<dbReference type="EMBL" id="JAAAIN010001662">
    <property type="protein sequence ID" value="KAG0301182.1"/>
    <property type="molecule type" value="Genomic_DNA"/>
</dbReference>
<feature type="compositionally biased region" description="Low complexity" evidence="1">
    <location>
        <begin position="178"/>
        <end position="210"/>
    </location>
</feature>
<evidence type="ECO:0000313" key="3">
    <source>
        <dbReference type="Proteomes" id="UP000823405"/>
    </source>
</evidence>
<keyword evidence="3" id="KW-1185">Reference proteome</keyword>
<feature type="region of interest" description="Disordered" evidence="1">
    <location>
        <begin position="160"/>
        <end position="233"/>
    </location>
</feature>
<evidence type="ECO:0000256" key="1">
    <source>
        <dbReference type="SAM" id="MobiDB-lite"/>
    </source>
</evidence>
<comment type="caution">
    <text evidence="2">The sequence shown here is derived from an EMBL/GenBank/DDBJ whole genome shotgun (WGS) entry which is preliminary data.</text>
</comment>
<dbReference type="Proteomes" id="UP000823405">
    <property type="component" value="Unassembled WGS sequence"/>
</dbReference>
<protein>
    <submittedName>
        <fullName evidence="2">Uncharacterized protein</fullName>
    </submittedName>
</protein>
<gene>
    <name evidence="2" type="ORF">BGZ97_002906</name>
</gene>
<feature type="non-terminal residue" evidence="2">
    <location>
        <position position="233"/>
    </location>
</feature>
<reference evidence="2" key="1">
    <citation type="journal article" date="2020" name="Fungal Divers.">
        <title>Resolving the Mortierellaceae phylogeny through synthesis of multi-gene phylogenetics and phylogenomics.</title>
        <authorList>
            <person name="Vandepol N."/>
            <person name="Liber J."/>
            <person name="Desiro A."/>
            <person name="Na H."/>
            <person name="Kennedy M."/>
            <person name="Barry K."/>
            <person name="Grigoriev I.V."/>
            <person name="Miller A.N."/>
            <person name="O'Donnell K."/>
            <person name="Stajich J.E."/>
            <person name="Bonito G."/>
        </authorList>
    </citation>
    <scope>NUCLEOTIDE SEQUENCE</scope>
    <source>
        <strain evidence="2">NVP60</strain>
    </source>
</reference>
<dbReference type="AlphaFoldDB" id="A0A9P6QVC4"/>
<dbReference type="OrthoDB" id="2423903at2759"/>
<sequence length="233" mass="25428">MGKESNPVLYNTKLASITTTGRRQFDILGTSYRTIKDAYSKHPQNVANGILQKQVERFGSHLNMSLYFDGPQAVEKPNTAKTREAGRHKALDALSTSMDTFESRMEVVLRIKKHHFITIKKNLASLLELLAGRLPERLTSTVGGTDYYLLAHQERPDYLHPVAKDGSLPWKAKRDDGSSSSLTSSGTTNTVTTSGSTSSTASNSAADSANPTKGRRKKTVSASSVGEQRPEKA</sequence>
<accession>A0A9P6QVC4</accession>
<organism evidence="2 3">
    <name type="scientific">Linnemannia gamsii</name>
    <dbReference type="NCBI Taxonomy" id="64522"/>
    <lineage>
        <taxon>Eukaryota</taxon>
        <taxon>Fungi</taxon>
        <taxon>Fungi incertae sedis</taxon>
        <taxon>Mucoromycota</taxon>
        <taxon>Mortierellomycotina</taxon>
        <taxon>Mortierellomycetes</taxon>
        <taxon>Mortierellales</taxon>
        <taxon>Mortierellaceae</taxon>
        <taxon>Linnemannia</taxon>
    </lineage>
</organism>
<proteinExistence type="predicted"/>
<evidence type="ECO:0000313" key="2">
    <source>
        <dbReference type="EMBL" id="KAG0301182.1"/>
    </source>
</evidence>